<dbReference type="InterPro" id="IPR026019">
    <property type="entry name" value="Ribul_P_3_epim"/>
</dbReference>
<feature type="binding site" evidence="10">
    <location>
        <position position="11"/>
    </location>
    <ligand>
        <name>substrate</name>
    </ligand>
</feature>
<evidence type="ECO:0000256" key="3">
    <source>
        <dbReference type="ARBA" id="ARBA00001941"/>
    </source>
</evidence>
<comment type="pathway">
    <text evidence="10">Carbohydrate degradation.</text>
</comment>
<evidence type="ECO:0000256" key="4">
    <source>
        <dbReference type="ARBA" id="ARBA00001947"/>
    </source>
</evidence>
<feature type="active site" description="Proton acceptor" evidence="10">
    <location>
        <position position="38"/>
    </location>
</feature>
<dbReference type="RefSeq" id="WP_411915900.1">
    <property type="nucleotide sequence ID" value="NZ_BAAFSF010000004.1"/>
</dbReference>
<evidence type="ECO:0000256" key="10">
    <source>
        <dbReference type="HAMAP-Rule" id="MF_02227"/>
    </source>
</evidence>
<organism evidence="12 13">
    <name type="scientific">Porphyromonas miyakawae</name>
    <dbReference type="NCBI Taxonomy" id="3137470"/>
    <lineage>
        <taxon>Bacteria</taxon>
        <taxon>Pseudomonadati</taxon>
        <taxon>Bacteroidota</taxon>
        <taxon>Bacteroidia</taxon>
        <taxon>Bacteroidales</taxon>
        <taxon>Porphyromonadaceae</taxon>
        <taxon>Porphyromonas</taxon>
    </lineage>
</organism>
<dbReference type="NCBIfam" id="TIGR01163">
    <property type="entry name" value="rpe"/>
    <property type="match status" value="1"/>
</dbReference>
<comment type="catalytic activity">
    <reaction evidence="1 10 11">
        <text>D-ribulose 5-phosphate = D-xylulose 5-phosphate</text>
        <dbReference type="Rhea" id="RHEA:13677"/>
        <dbReference type="ChEBI" id="CHEBI:57737"/>
        <dbReference type="ChEBI" id="CHEBI:58121"/>
        <dbReference type="EC" id="5.1.3.1"/>
    </reaction>
</comment>
<evidence type="ECO:0000256" key="7">
    <source>
        <dbReference type="ARBA" id="ARBA00013188"/>
    </source>
</evidence>
<feature type="binding site" evidence="10">
    <location>
        <position position="69"/>
    </location>
    <ligand>
        <name>a divalent metal cation</name>
        <dbReference type="ChEBI" id="CHEBI:60240"/>
    </ligand>
</feature>
<dbReference type="EMBL" id="BAAFSF010000004">
    <property type="protein sequence ID" value="GAB1252133.1"/>
    <property type="molecule type" value="Genomic_DNA"/>
</dbReference>
<proteinExistence type="inferred from homology"/>
<feature type="binding site" evidence="10">
    <location>
        <position position="38"/>
    </location>
    <ligand>
        <name>a divalent metal cation</name>
        <dbReference type="ChEBI" id="CHEBI:60240"/>
    </ligand>
</feature>
<dbReference type="Proteomes" id="UP001628220">
    <property type="component" value="Unassembled WGS sequence"/>
</dbReference>
<dbReference type="PIRSF" id="PIRSF001461">
    <property type="entry name" value="RPE"/>
    <property type="match status" value="1"/>
</dbReference>
<feature type="binding site" evidence="10">
    <location>
        <begin position="178"/>
        <end position="180"/>
    </location>
    <ligand>
        <name>substrate</name>
    </ligand>
</feature>
<dbReference type="PROSITE" id="PS01085">
    <property type="entry name" value="RIBUL_P_3_EPIMER_1"/>
    <property type="match status" value="1"/>
</dbReference>
<comment type="cofactor">
    <cofactor evidence="2">
        <name>Mn(2+)</name>
        <dbReference type="ChEBI" id="CHEBI:29035"/>
    </cofactor>
</comment>
<keyword evidence="8 10" id="KW-0479">Metal-binding</keyword>
<evidence type="ECO:0000313" key="13">
    <source>
        <dbReference type="Proteomes" id="UP001628220"/>
    </source>
</evidence>
<dbReference type="InterPro" id="IPR013785">
    <property type="entry name" value="Aldolase_TIM"/>
</dbReference>
<evidence type="ECO:0000256" key="9">
    <source>
        <dbReference type="ARBA" id="ARBA00023235"/>
    </source>
</evidence>
<comment type="cofactor">
    <cofactor evidence="4">
        <name>Zn(2+)</name>
        <dbReference type="ChEBI" id="CHEBI:29105"/>
    </cofactor>
</comment>
<comment type="similarity">
    <text evidence="6 10 11">Belongs to the ribulose-phosphate 3-epimerase family.</text>
</comment>
<dbReference type="NCBIfam" id="NF004076">
    <property type="entry name" value="PRK05581.1-4"/>
    <property type="match status" value="1"/>
</dbReference>
<comment type="cofactor">
    <cofactor evidence="3">
        <name>Co(2+)</name>
        <dbReference type="ChEBI" id="CHEBI:48828"/>
    </cofactor>
</comment>
<feature type="binding site" evidence="10">
    <location>
        <position position="36"/>
    </location>
    <ligand>
        <name>a divalent metal cation</name>
        <dbReference type="ChEBI" id="CHEBI:60240"/>
    </ligand>
</feature>
<accession>A0ABQ0E3A9</accession>
<comment type="cofactor">
    <cofactor evidence="10">
        <name>a divalent metal cation</name>
        <dbReference type="ChEBI" id="CHEBI:60240"/>
    </cofactor>
    <text evidence="10">Binds 1 divalent metal cation per subunit.</text>
</comment>
<comment type="function">
    <text evidence="10">Catalyzes the reversible epimerization of D-ribulose 5-phosphate to D-xylulose 5-phosphate.</text>
</comment>
<dbReference type="PROSITE" id="PS01086">
    <property type="entry name" value="RIBUL_P_3_EPIMER_2"/>
    <property type="match status" value="1"/>
</dbReference>
<evidence type="ECO:0000256" key="6">
    <source>
        <dbReference type="ARBA" id="ARBA00009541"/>
    </source>
</evidence>
<keyword evidence="10 11" id="KW-0119">Carbohydrate metabolism</keyword>
<dbReference type="InterPro" id="IPR011060">
    <property type="entry name" value="RibuloseP-bd_barrel"/>
</dbReference>
<feature type="binding site" evidence="10">
    <location>
        <position position="69"/>
    </location>
    <ligand>
        <name>substrate</name>
    </ligand>
</feature>
<dbReference type="HAMAP" id="MF_02227">
    <property type="entry name" value="RPE"/>
    <property type="match status" value="1"/>
</dbReference>
<feature type="binding site" evidence="10">
    <location>
        <begin position="145"/>
        <end position="148"/>
    </location>
    <ligand>
        <name>substrate</name>
    </ligand>
</feature>
<evidence type="ECO:0000256" key="11">
    <source>
        <dbReference type="PIRNR" id="PIRNR001461"/>
    </source>
</evidence>
<dbReference type="PANTHER" id="PTHR11749">
    <property type="entry name" value="RIBULOSE-5-PHOSPHATE-3-EPIMERASE"/>
    <property type="match status" value="1"/>
</dbReference>
<dbReference type="Pfam" id="PF00834">
    <property type="entry name" value="Ribul_P_3_epim"/>
    <property type="match status" value="1"/>
</dbReference>
<evidence type="ECO:0000256" key="5">
    <source>
        <dbReference type="ARBA" id="ARBA00001954"/>
    </source>
</evidence>
<dbReference type="SUPFAM" id="SSF51366">
    <property type="entry name" value="Ribulose-phoshate binding barrel"/>
    <property type="match status" value="1"/>
</dbReference>
<keyword evidence="9 10" id="KW-0413">Isomerase</keyword>
<evidence type="ECO:0000313" key="12">
    <source>
        <dbReference type="EMBL" id="GAB1252133.1"/>
    </source>
</evidence>
<protein>
    <recommendedName>
        <fullName evidence="7 10">Ribulose-phosphate 3-epimerase</fullName>
        <ecNumber evidence="7 10">5.1.3.1</ecNumber>
    </recommendedName>
</protein>
<dbReference type="EC" id="5.1.3.1" evidence="7 10"/>
<feature type="active site" description="Proton donor" evidence="10">
    <location>
        <position position="178"/>
    </location>
</feature>
<dbReference type="InterPro" id="IPR000056">
    <property type="entry name" value="Ribul_P_3_epim-like"/>
</dbReference>
<keyword evidence="13" id="KW-1185">Reference proteome</keyword>
<gene>
    <name evidence="10 12" type="primary">rpe</name>
    <name evidence="12" type="ORF">Tsumi_12390</name>
</gene>
<evidence type="ECO:0000256" key="8">
    <source>
        <dbReference type="ARBA" id="ARBA00022723"/>
    </source>
</evidence>
<feature type="binding site" evidence="10">
    <location>
        <position position="178"/>
    </location>
    <ligand>
        <name>a divalent metal cation</name>
        <dbReference type="ChEBI" id="CHEBI:60240"/>
    </ligand>
</feature>
<comment type="caution">
    <text evidence="12">The sequence shown here is derived from an EMBL/GenBank/DDBJ whole genome shotgun (WGS) entry which is preliminary data.</text>
</comment>
<name>A0ABQ0E3A9_9PORP</name>
<dbReference type="Gene3D" id="3.20.20.70">
    <property type="entry name" value="Aldolase class I"/>
    <property type="match status" value="1"/>
</dbReference>
<sequence length="220" mass="24293">MQRKQTIVSPSLLSADFLHLQDSVEMINQSDADWLHIDVMDGVFVPNLSFGFPILEAIRPVVKKPLDVHLMVVNPMDYLDRLAALQTEVMTIHYEVSQHLHRSMTAIRAKGVKAGVSLNPHTPVSMLEDVLEVCDVVLLMSVNPGFGGQSFIKRTLHKVETLRAMIDRQGLNTLIEVDGGVNEATGQALVNAGAGALVAGSYVFKHRSPQEAIRILKHRE</sequence>
<dbReference type="CDD" id="cd00429">
    <property type="entry name" value="RPE"/>
    <property type="match status" value="1"/>
</dbReference>
<evidence type="ECO:0000256" key="1">
    <source>
        <dbReference type="ARBA" id="ARBA00001782"/>
    </source>
</evidence>
<feature type="binding site" evidence="10">
    <location>
        <begin position="200"/>
        <end position="201"/>
    </location>
    <ligand>
        <name>substrate</name>
    </ligand>
</feature>
<evidence type="ECO:0000256" key="2">
    <source>
        <dbReference type="ARBA" id="ARBA00001936"/>
    </source>
</evidence>
<reference evidence="12 13" key="1">
    <citation type="journal article" date="2025" name="Int. J. Syst. Evol. Microbiol.">
        <title>Desulfovibrio falkowii sp. nov., Porphyromonas miyakawae sp. nov., Mediterraneibacter flintii sp. nov. and Owariibacterium komagatae gen. nov., sp. nov., isolated from human faeces.</title>
        <authorList>
            <person name="Hamaguchi T."/>
            <person name="Ohara M."/>
            <person name="Hisatomi A."/>
            <person name="Sekiguchi K."/>
            <person name="Takeda J.I."/>
            <person name="Ueyama J."/>
            <person name="Ito M."/>
            <person name="Nishiwaki H."/>
            <person name="Ogi T."/>
            <person name="Hirayama M."/>
            <person name="Ohkuma M."/>
            <person name="Sakamoto M."/>
            <person name="Ohno K."/>
        </authorList>
    </citation>
    <scope>NUCLEOTIDE SEQUENCE [LARGE SCALE GENOMIC DNA]</scope>
    <source>
        <strain evidence="12 13">13CB11C</strain>
    </source>
</reference>
<comment type="cofactor">
    <cofactor evidence="5">
        <name>Fe(2+)</name>
        <dbReference type="ChEBI" id="CHEBI:29033"/>
    </cofactor>
</comment>